<evidence type="ECO:0000313" key="2">
    <source>
        <dbReference type="Proteomes" id="UP000078492"/>
    </source>
</evidence>
<accession>A0A151IXQ5</accession>
<gene>
    <name evidence="1" type="ORF">ALC57_14849</name>
</gene>
<keyword evidence="2" id="KW-1185">Reference proteome</keyword>
<reference evidence="1 2" key="1">
    <citation type="submission" date="2015-09" db="EMBL/GenBank/DDBJ databases">
        <title>Trachymyrmex cornetzi WGS genome.</title>
        <authorList>
            <person name="Nygaard S."/>
            <person name="Hu H."/>
            <person name="Boomsma J."/>
            <person name="Zhang G."/>
        </authorList>
    </citation>
    <scope>NUCLEOTIDE SEQUENCE [LARGE SCALE GENOMIC DNA]</scope>
    <source>
        <strain evidence="1">Tcor2-1</strain>
        <tissue evidence="1">Whole body</tissue>
    </source>
</reference>
<sequence>MRLLANAEIYSVASSLDTLNGSVTVSAPLSAMTTSLRGLSRELCSYHSFDNLAKDDMSTIEPRCLLNCDKELRPVGILASIGHRQPSSTIVLQFEVFVRKAIPIDAAT</sequence>
<name>A0A151IXQ5_9HYME</name>
<dbReference type="AlphaFoldDB" id="A0A151IXQ5"/>
<dbReference type="Proteomes" id="UP000078492">
    <property type="component" value="Unassembled WGS sequence"/>
</dbReference>
<dbReference type="EMBL" id="KQ980796">
    <property type="protein sequence ID" value="KYN13003.1"/>
    <property type="molecule type" value="Genomic_DNA"/>
</dbReference>
<proteinExistence type="predicted"/>
<evidence type="ECO:0000313" key="1">
    <source>
        <dbReference type="EMBL" id="KYN13003.1"/>
    </source>
</evidence>
<organism evidence="1 2">
    <name type="scientific">Trachymyrmex cornetzi</name>
    <dbReference type="NCBI Taxonomy" id="471704"/>
    <lineage>
        <taxon>Eukaryota</taxon>
        <taxon>Metazoa</taxon>
        <taxon>Ecdysozoa</taxon>
        <taxon>Arthropoda</taxon>
        <taxon>Hexapoda</taxon>
        <taxon>Insecta</taxon>
        <taxon>Pterygota</taxon>
        <taxon>Neoptera</taxon>
        <taxon>Endopterygota</taxon>
        <taxon>Hymenoptera</taxon>
        <taxon>Apocrita</taxon>
        <taxon>Aculeata</taxon>
        <taxon>Formicoidea</taxon>
        <taxon>Formicidae</taxon>
        <taxon>Myrmicinae</taxon>
        <taxon>Trachymyrmex</taxon>
    </lineage>
</organism>
<protein>
    <submittedName>
        <fullName evidence="1">Uncharacterized protein</fullName>
    </submittedName>
</protein>